<proteinExistence type="inferred from homology"/>
<accession>A0A9P7Z3K7</accession>
<evidence type="ECO:0000256" key="5">
    <source>
        <dbReference type="ARBA" id="ARBA00022824"/>
    </source>
</evidence>
<keyword evidence="6 9" id="KW-1133">Transmembrane helix</keyword>
<keyword evidence="4 9" id="KW-0812">Transmembrane</keyword>
<gene>
    <name evidence="10" type="ORF">BJ878DRAFT_507053</name>
</gene>
<evidence type="ECO:0000256" key="8">
    <source>
        <dbReference type="PIRNR" id="PIRNR017207"/>
    </source>
</evidence>
<evidence type="ECO:0000256" key="1">
    <source>
        <dbReference type="ARBA" id="ARBA00004477"/>
    </source>
</evidence>
<dbReference type="Proteomes" id="UP000887226">
    <property type="component" value="Unassembled WGS sequence"/>
</dbReference>
<dbReference type="AlphaFoldDB" id="A0A9P7Z3K7"/>
<dbReference type="PANTHER" id="PTHR19315">
    <property type="entry name" value="ER MEMBRANE PROTEIN COMPLEX SUBUNIT 4"/>
    <property type="match status" value="1"/>
</dbReference>
<dbReference type="OrthoDB" id="369569at2759"/>
<protein>
    <recommendedName>
        <fullName evidence="3 8">ER membrane protein complex subunit 4</fullName>
    </recommendedName>
</protein>
<reference evidence="10" key="1">
    <citation type="journal article" date="2021" name="IMA Fungus">
        <title>Genomic characterization of three marine fungi, including Emericellopsis atlantica sp. nov. with signatures of a generalist lifestyle and marine biomass degradation.</title>
        <authorList>
            <person name="Hagestad O.C."/>
            <person name="Hou L."/>
            <person name="Andersen J.H."/>
            <person name="Hansen E.H."/>
            <person name="Altermark B."/>
            <person name="Li C."/>
            <person name="Kuhnert E."/>
            <person name="Cox R.J."/>
            <person name="Crous P.W."/>
            <person name="Spatafora J.W."/>
            <person name="Lail K."/>
            <person name="Amirebrahimi M."/>
            <person name="Lipzen A."/>
            <person name="Pangilinan J."/>
            <person name="Andreopoulos W."/>
            <person name="Hayes R.D."/>
            <person name="Ng V."/>
            <person name="Grigoriev I.V."/>
            <person name="Jackson S.A."/>
            <person name="Sutton T.D.S."/>
            <person name="Dobson A.D.W."/>
            <person name="Rama T."/>
        </authorList>
    </citation>
    <scope>NUCLEOTIDE SEQUENCE</scope>
    <source>
        <strain evidence="10">TRa3180A</strain>
    </source>
</reference>
<evidence type="ECO:0000256" key="7">
    <source>
        <dbReference type="ARBA" id="ARBA00023136"/>
    </source>
</evidence>
<keyword evidence="11" id="KW-1185">Reference proteome</keyword>
<evidence type="ECO:0000256" key="3">
    <source>
        <dbReference type="ARBA" id="ARBA00020820"/>
    </source>
</evidence>
<evidence type="ECO:0000256" key="2">
    <source>
        <dbReference type="ARBA" id="ARBA00007715"/>
    </source>
</evidence>
<comment type="subcellular location">
    <subcellularLocation>
        <location evidence="1">Endoplasmic reticulum membrane</location>
        <topology evidence="1">Multi-pass membrane protein</topology>
    </subcellularLocation>
</comment>
<feature type="transmembrane region" description="Helical" evidence="9">
    <location>
        <begin position="82"/>
        <end position="103"/>
    </location>
</feature>
<evidence type="ECO:0000313" key="10">
    <source>
        <dbReference type="EMBL" id="KAG9244263.1"/>
    </source>
</evidence>
<evidence type="ECO:0000256" key="6">
    <source>
        <dbReference type="ARBA" id="ARBA00022989"/>
    </source>
</evidence>
<evidence type="ECO:0000256" key="9">
    <source>
        <dbReference type="SAM" id="Phobius"/>
    </source>
</evidence>
<keyword evidence="7 8" id="KW-0472">Membrane</keyword>
<comment type="similarity">
    <text evidence="2 8">Belongs to the EMC4 family.</text>
</comment>
<name>A0A9P7Z3K7_9HELO</name>
<dbReference type="EMBL" id="MU253918">
    <property type="protein sequence ID" value="KAG9244263.1"/>
    <property type="molecule type" value="Genomic_DNA"/>
</dbReference>
<organism evidence="10 11">
    <name type="scientific">Calycina marina</name>
    <dbReference type="NCBI Taxonomy" id="1763456"/>
    <lineage>
        <taxon>Eukaryota</taxon>
        <taxon>Fungi</taxon>
        <taxon>Dikarya</taxon>
        <taxon>Ascomycota</taxon>
        <taxon>Pezizomycotina</taxon>
        <taxon>Leotiomycetes</taxon>
        <taxon>Helotiales</taxon>
        <taxon>Pezizellaceae</taxon>
        <taxon>Calycina</taxon>
    </lineage>
</organism>
<dbReference type="Pfam" id="PF06417">
    <property type="entry name" value="EMC4"/>
    <property type="match status" value="1"/>
</dbReference>
<dbReference type="GO" id="GO:0005789">
    <property type="term" value="C:endoplasmic reticulum membrane"/>
    <property type="evidence" value="ECO:0007669"/>
    <property type="project" value="UniProtKB-SubCell"/>
</dbReference>
<evidence type="ECO:0000313" key="11">
    <source>
        <dbReference type="Proteomes" id="UP000887226"/>
    </source>
</evidence>
<comment type="caution">
    <text evidence="10">The sequence shown here is derived from an EMBL/GenBank/DDBJ whole genome shotgun (WGS) entry which is preliminary data.</text>
</comment>
<evidence type="ECO:0000256" key="4">
    <source>
        <dbReference type="ARBA" id="ARBA00022692"/>
    </source>
</evidence>
<keyword evidence="5" id="KW-0256">Endoplasmic reticulum</keyword>
<dbReference type="InterPro" id="IPR009445">
    <property type="entry name" value="TMEM85/Emc4"/>
</dbReference>
<dbReference type="PIRSF" id="PIRSF017207">
    <property type="entry name" value="UCP017207_TM-p85"/>
    <property type="match status" value="1"/>
</dbReference>
<feature type="transmembrane region" description="Helical" evidence="9">
    <location>
        <begin position="130"/>
        <end position="149"/>
    </location>
</feature>
<sequence>MATVAPLTPQWVLDLHCPPPVKSKQSNIPDPIGYTSISTSKKQASTKTVRIPPTTEETDALKLKKAWEIALAPAKQLPMTAIMMYMSGNSLQIFSIMMVGMAFKNPILGLMATNQAFERFESEGNKNGLVVAKLAYVGMQVLALALGIWKVNGMGLLPTTRSDWLAWEMAREPLERAIPAF</sequence>